<comment type="similarity">
    <text evidence="1">Belongs to the bacterial solute-binding protein 1 family. WtpA subfamily.</text>
</comment>
<evidence type="ECO:0000313" key="3">
    <source>
        <dbReference type="Proteomes" id="UP001500305"/>
    </source>
</evidence>
<dbReference type="PANTHER" id="PTHR30632:SF16">
    <property type="entry name" value="MOLYBDATE_TUNGSTATE-BINDING PROTEIN WTPA"/>
    <property type="match status" value="1"/>
</dbReference>
<dbReference type="CDD" id="cd13540">
    <property type="entry name" value="PBP2_ModA_WtpA"/>
    <property type="match status" value="1"/>
</dbReference>
<keyword evidence="3" id="KW-1185">Reference proteome</keyword>
<sequence>MRVAGVLAAAVALVAGCSGDGGDRTGGQAAGGGHGTVQVLYCGSLQNLMEHDLGPKFSATTGYRYQGVGGGSTELANQIKGKVRQADVFVSASPKVNDSLAGAANGDWVSWYVTFGSAPVMIAYNPHSPFAAELKTKPWYQVITEPGFRLGRTDPKLDPKGELAVQALQQASEIYRDPGLASSVEKSSQVFPEQELDGRLEAGQLDAAFFYSNEAVEQHVPAVDLGEVKVAAHFTVTVVGRAPDPAGATAFVQYLLGDRGRASLAAHNVTLSPPTVSGDRAAVPASLRSELAQPGTTG</sequence>
<organism evidence="2 3">
    <name type="scientific">Kitasatospora cystarginea</name>
    <dbReference type="NCBI Taxonomy" id="58350"/>
    <lineage>
        <taxon>Bacteria</taxon>
        <taxon>Bacillati</taxon>
        <taxon>Actinomycetota</taxon>
        <taxon>Actinomycetes</taxon>
        <taxon>Kitasatosporales</taxon>
        <taxon>Streptomycetaceae</taxon>
        <taxon>Kitasatospora</taxon>
    </lineage>
</organism>
<dbReference type="SUPFAM" id="SSF53850">
    <property type="entry name" value="Periplasmic binding protein-like II"/>
    <property type="match status" value="1"/>
</dbReference>
<dbReference type="PROSITE" id="PS51257">
    <property type="entry name" value="PROKAR_LIPOPROTEIN"/>
    <property type="match status" value="1"/>
</dbReference>
<gene>
    <name evidence="2" type="ORF">GCM10010430_37030</name>
</gene>
<protein>
    <recommendedName>
        <fullName evidence="4">ABC transporter substrate-binding protein</fullName>
    </recommendedName>
</protein>
<dbReference type="InterPro" id="IPR050682">
    <property type="entry name" value="ModA/WtpA"/>
</dbReference>
<evidence type="ECO:0000313" key="2">
    <source>
        <dbReference type="EMBL" id="GAA2250748.1"/>
    </source>
</evidence>
<dbReference type="Proteomes" id="UP001500305">
    <property type="component" value="Unassembled WGS sequence"/>
</dbReference>
<dbReference type="EMBL" id="BAAATR010000015">
    <property type="protein sequence ID" value="GAA2250748.1"/>
    <property type="molecule type" value="Genomic_DNA"/>
</dbReference>
<evidence type="ECO:0000256" key="1">
    <source>
        <dbReference type="ARBA" id="ARBA00009438"/>
    </source>
</evidence>
<comment type="caution">
    <text evidence="2">The sequence shown here is derived from an EMBL/GenBank/DDBJ whole genome shotgun (WGS) entry which is preliminary data.</text>
</comment>
<proteinExistence type="inferred from homology"/>
<evidence type="ECO:0008006" key="4">
    <source>
        <dbReference type="Google" id="ProtNLM"/>
    </source>
</evidence>
<dbReference type="PANTHER" id="PTHR30632">
    <property type="entry name" value="MOLYBDATE-BINDING PERIPLASMIC PROTEIN"/>
    <property type="match status" value="1"/>
</dbReference>
<dbReference type="Gene3D" id="3.40.190.10">
    <property type="entry name" value="Periplasmic binding protein-like II"/>
    <property type="match status" value="1"/>
</dbReference>
<name>A0ABP5R3R0_9ACTN</name>
<reference evidence="3" key="1">
    <citation type="journal article" date="2019" name="Int. J. Syst. Evol. Microbiol.">
        <title>The Global Catalogue of Microorganisms (GCM) 10K type strain sequencing project: providing services to taxonomists for standard genome sequencing and annotation.</title>
        <authorList>
            <consortium name="The Broad Institute Genomics Platform"/>
            <consortium name="The Broad Institute Genome Sequencing Center for Infectious Disease"/>
            <person name="Wu L."/>
            <person name="Ma J."/>
        </authorList>
    </citation>
    <scope>NUCLEOTIDE SEQUENCE [LARGE SCALE GENOMIC DNA]</scope>
    <source>
        <strain evidence="3">JCM 7356</strain>
    </source>
</reference>
<accession>A0ABP5R3R0</accession>
<dbReference type="Pfam" id="PF13531">
    <property type="entry name" value="SBP_bac_11"/>
    <property type="match status" value="1"/>
</dbReference>